<reference evidence="2" key="1">
    <citation type="journal article" date="2014" name="Front. Microbiol.">
        <title>High frequency of phylogenetically diverse reductive dehalogenase-homologous genes in deep subseafloor sedimentary metagenomes.</title>
        <authorList>
            <person name="Kawai M."/>
            <person name="Futagami T."/>
            <person name="Toyoda A."/>
            <person name="Takaki Y."/>
            <person name="Nishi S."/>
            <person name="Hori S."/>
            <person name="Arai W."/>
            <person name="Tsubouchi T."/>
            <person name="Morono Y."/>
            <person name="Uchiyama I."/>
            <person name="Ito T."/>
            <person name="Fujiyama A."/>
            <person name="Inagaki F."/>
            <person name="Takami H."/>
        </authorList>
    </citation>
    <scope>NUCLEOTIDE SEQUENCE</scope>
    <source>
        <strain evidence="2">Expedition CK06-06</strain>
    </source>
</reference>
<feature type="non-terminal residue" evidence="2">
    <location>
        <position position="220"/>
    </location>
</feature>
<dbReference type="EMBL" id="BARW01028835">
    <property type="protein sequence ID" value="GAJ15928.1"/>
    <property type="molecule type" value="Genomic_DNA"/>
</dbReference>
<name>X1UEI5_9ZZZZ</name>
<gene>
    <name evidence="2" type="ORF">S12H4_46467</name>
</gene>
<dbReference type="AlphaFoldDB" id="X1UEI5"/>
<protein>
    <submittedName>
        <fullName evidence="2">Uncharacterized protein</fullName>
    </submittedName>
</protein>
<comment type="caution">
    <text evidence="2">The sequence shown here is derived from an EMBL/GenBank/DDBJ whole genome shotgun (WGS) entry which is preliminary data.</text>
</comment>
<keyword evidence="1" id="KW-0812">Transmembrane</keyword>
<organism evidence="2">
    <name type="scientific">marine sediment metagenome</name>
    <dbReference type="NCBI Taxonomy" id="412755"/>
    <lineage>
        <taxon>unclassified sequences</taxon>
        <taxon>metagenomes</taxon>
        <taxon>ecological metagenomes</taxon>
    </lineage>
</organism>
<evidence type="ECO:0000256" key="1">
    <source>
        <dbReference type="SAM" id="Phobius"/>
    </source>
</evidence>
<evidence type="ECO:0000313" key="2">
    <source>
        <dbReference type="EMBL" id="GAJ15928.1"/>
    </source>
</evidence>
<feature type="transmembrane region" description="Helical" evidence="1">
    <location>
        <begin position="29"/>
        <end position="50"/>
    </location>
</feature>
<sequence length="220" mass="24710">MLTLSKNANHSDGTFAFGSSDVPFNIRPALPVLILSVLAAVVFLTSLCFAQPASDQPVLQLRTNLGVDVTIPLKKDLFDFDIHFGDFNKDSLMEYLLGVDKFYVYITDGVYMIVPWEIFRQAELKDGIHIITLTNDQQLKGELVGIVRLPNSRKYQLHAAAKVVLSNYPKKEPTLQERGEKAEKPWHLHVSGPIDLTYSVSNPRFVYRHFSSAGYIIGGR</sequence>
<keyword evidence="1" id="KW-1133">Transmembrane helix</keyword>
<accession>X1UEI5</accession>
<proteinExistence type="predicted"/>
<keyword evidence="1" id="KW-0472">Membrane</keyword>